<sequence length="344" mass="35641">MTHLPSLLPAVWPSTLRATFVALALPLAALPLAALTPAAQAQPAAFPSKPIRLVCAHAAGGAADQLSRIVSQQLSTTLGQPVVVENRPGASTMIAAEQVARSPADGYTLLMATVTTLSINPALYAKMRYDPIKDFAPISIVASTPFFLGVNAALPITSVRELVAAAKAAPGGLNYGSSGQGTSSHLAGELFTSMSNTQMVHVPYKATATRNTDLSAGSIQVVFGNDLLEFAKTGKVRILGVTSAQRLSGYPDIPTVAEAGGMPGYDASVWYGLVAPAGTPPAIVAKINDALRTAVADPAVRQQIMSTLGGDAVGSTPEAFASMIKSDRDKWTQVITRAHIKAEE</sequence>
<accession>A0A7Y9IYD1</accession>
<dbReference type="PANTHER" id="PTHR42928:SF5">
    <property type="entry name" value="BLR1237 PROTEIN"/>
    <property type="match status" value="1"/>
</dbReference>
<organism evidence="3 4">
    <name type="scientific">Pigmentiphaga litoralis</name>
    <dbReference type="NCBI Taxonomy" id="516702"/>
    <lineage>
        <taxon>Bacteria</taxon>
        <taxon>Pseudomonadati</taxon>
        <taxon>Pseudomonadota</taxon>
        <taxon>Betaproteobacteria</taxon>
        <taxon>Burkholderiales</taxon>
        <taxon>Alcaligenaceae</taxon>
        <taxon>Pigmentiphaga</taxon>
    </lineage>
</organism>
<dbReference type="Gene3D" id="3.40.190.10">
    <property type="entry name" value="Periplasmic binding protein-like II"/>
    <property type="match status" value="1"/>
</dbReference>
<evidence type="ECO:0000313" key="3">
    <source>
        <dbReference type="EMBL" id="NYE85377.1"/>
    </source>
</evidence>
<keyword evidence="2" id="KW-0732">Signal</keyword>
<evidence type="ECO:0000313" key="4">
    <source>
        <dbReference type="Proteomes" id="UP000542125"/>
    </source>
</evidence>
<dbReference type="EMBL" id="JACBYR010000002">
    <property type="protein sequence ID" value="NYE85377.1"/>
    <property type="molecule type" value="Genomic_DNA"/>
</dbReference>
<dbReference type="AlphaFoldDB" id="A0A7Y9IYD1"/>
<dbReference type="CDD" id="cd13578">
    <property type="entry name" value="PBP2_Bug27"/>
    <property type="match status" value="1"/>
</dbReference>
<feature type="signal peptide" evidence="2">
    <location>
        <begin position="1"/>
        <end position="41"/>
    </location>
</feature>
<comment type="similarity">
    <text evidence="1">Belongs to the UPF0065 (bug) family.</text>
</comment>
<protein>
    <submittedName>
        <fullName evidence="3">Tripartite-type tricarboxylate transporter receptor subunit TctC</fullName>
    </submittedName>
</protein>
<evidence type="ECO:0000256" key="2">
    <source>
        <dbReference type="SAM" id="SignalP"/>
    </source>
</evidence>
<dbReference type="Pfam" id="PF03401">
    <property type="entry name" value="TctC"/>
    <property type="match status" value="1"/>
</dbReference>
<name>A0A7Y9IYD1_9BURK</name>
<reference evidence="3 4" key="1">
    <citation type="submission" date="2020-07" db="EMBL/GenBank/DDBJ databases">
        <title>Genomic Encyclopedia of Type Strains, Phase IV (KMG-V): Genome sequencing to study the core and pangenomes of soil and plant-associated prokaryotes.</title>
        <authorList>
            <person name="Whitman W."/>
        </authorList>
    </citation>
    <scope>NUCLEOTIDE SEQUENCE [LARGE SCALE GENOMIC DNA]</scope>
    <source>
        <strain evidence="3 4">SAS40</strain>
    </source>
</reference>
<evidence type="ECO:0000256" key="1">
    <source>
        <dbReference type="ARBA" id="ARBA00006987"/>
    </source>
</evidence>
<keyword evidence="4" id="KW-1185">Reference proteome</keyword>
<dbReference type="InterPro" id="IPR042100">
    <property type="entry name" value="Bug_dom1"/>
</dbReference>
<keyword evidence="3" id="KW-0675">Receptor</keyword>
<dbReference type="SUPFAM" id="SSF53850">
    <property type="entry name" value="Periplasmic binding protein-like II"/>
    <property type="match status" value="1"/>
</dbReference>
<gene>
    <name evidence="3" type="ORF">FHW18_004684</name>
</gene>
<feature type="chain" id="PRO_5031007011" evidence="2">
    <location>
        <begin position="42"/>
        <end position="344"/>
    </location>
</feature>
<proteinExistence type="inferred from homology"/>
<comment type="caution">
    <text evidence="3">The sequence shown here is derived from an EMBL/GenBank/DDBJ whole genome shotgun (WGS) entry which is preliminary data.</text>
</comment>
<dbReference type="RefSeq" id="WP_179589334.1">
    <property type="nucleotide sequence ID" value="NZ_JACBYR010000002.1"/>
</dbReference>
<dbReference type="Gene3D" id="3.40.190.150">
    <property type="entry name" value="Bordetella uptake gene, domain 1"/>
    <property type="match status" value="1"/>
</dbReference>
<dbReference type="InterPro" id="IPR005064">
    <property type="entry name" value="BUG"/>
</dbReference>
<dbReference type="Proteomes" id="UP000542125">
    <property type="component" value="Unassembled WGS sequence"/>
</dbReference>
<dbReference type="PANTHER" id="PTHR42928">
    <property type="entry name" value="TRICARBOXYLATE-BINDING PROTEIN"/>
    <property type="match status" value="1"/>
</dbReference>
<dbReference type="PIRSF" id="PIRSF017082">
    <property type="entry name" value="YflP"/>
    <property type="match status" value="1"/>
</dbReference>